<dbReference type="SUPFAM" id="SSF51445">
    <property type="entry name" value="(Trans)glycosidases"/>
    <property type="match status" value="1"/>
</dbReference>
<evidence type="ECO:0000313" key="1">
    <source>
        <dbReference type="EMBL" id="UYP46037.1"/>
    </source>
</evidence>
<evidence type="ECO:0000313" key="2">
    <source>
        <dbReference type="Proteomes" id="UP001208689"/>
    </source>
</evidence>
<gene>
    <name evidence="1" type="ORF">NEF87_002322</name>
</gene>
<dbReference type="Gene3D" id="3.20.20.80">
    <property type="entry name" value="Glycosidases"/>
    <property type="match status" value="1"/>
</dbReference>
<reference evidence="1" key="1">
    <citation type="submission" date="2022-09" db="EMBL/GenBank/DDBJ databases">
        <title>Actin cytoskeleton and complex cell architecture in an #Asgard archaeon.</title>
        <authorList>
            <person name="Ponce Toledo R.I."/>
            <person name="Schleper C."/>
            <person name="Rodrigues Oliveira T."/>
            <person name="Wollweber F."/>
            <person name="Xu J."/>
            <person name="Rittmann S."/>
            <person name="Klingl A."/>
            <person name="Pilhofer M."/>
        </authorList>
    </citation>
    <scope>NUCLEOTIDE SEQUENCE</scope>
    <source>
        <strain evidence="1">B-35</strain>
    </source>
</reference>
<proteinExistence type="predicted"/>
<sequence length="346" mass="40997">MSLLVNLVDDLHFLDGFIVGVKIYEHNGDLLTLFDELKDIHINVVIASKKLNENPDFCRLAKKNQIKRFLLFPTFYSPEFLEQNPSHYAIQKNGNIAKTEWVEFVCPSRLDFRKLKIEQLKKWVQKYQPDGVSIDFIRHFIFWEKVYPNTSPESLPNTCFCDNCMKTFQELIDGQIPAKSPNEYYKWIMKYKKKEWIRWKSELITSMVKEMVEEIKKINPSILINIHVVPWQQKDFNQALKVVVGQDLKELAQIADFLSPMTYAHMIKQKPSWIASVVNDIYNTTKSKVIPSIQVSRCYLEDEISNNYFRKYIKESSKNPSYGFIFWSWERLSFDQKKLIKILIDH</sequence>
<keyword evidence="2" id="KW-1185">Reference proteome</keyword>
<organism evidence="1 2">
    <name type="scientific">Candidatus Lokiarchaeum ossiferum</name>
    <dbReference type="NCBI Taxonomy" id="2951803"/>
    <lineage>
        <taxon>Archaea</taxon>
        <taxon>Promethearchaeati</taxon>
        <taxon>Promethearchaeota</taxon>
        <taxon>Promethearchaeia</taxon>
        <taxon>Promethearchaeales</taxon>
        <taxon>Promethearchaeaceae</taxon>
        <taxon>Candidatus Lokiarchaeum</taxon>
    </lineage>
</organism>
<evidence type="ECO:0008006" key="3">
    <source>
        <dbReference type="Google" id="ProtNLM"/>
    </source>
</evidence>
<name>A0ABY6HR99_9ARCH</name>
<protein>
    <recommendedName>
        <fullName evidence="3">Glycosyl hydrolase-like 10 domain-containing protein</fullName>
    </recommendedName>
</protein>
<dbReference type="EMBL" id="CP104013">
    <property type="protein sequence ID" value="UYP46037.1"/>
    <property type="molecule type" value="Genomic_DNA"/>
</dbReference>
<accession>A0ABY6HR99</accession>
<dbReference type="InterPro" id="IPR017853">
    <property type="entry name" value="GH"/>
</dbReference>
<dbReference type="Proteomes" id="UP001208689">
    <property type="component" value="Chromosome"/>
</dbReference>